<dbReference type="Proteomes" id="UP001529510">
    <property type="component" value="Unassembled WGS sequence"/>
</dbReference>
<sequence length="83" mass="9307">MIASGKVPFLENAVIALAMIENEAAVKEGLEVYQNGMEKLKNSFPLELKDVSSEHQCLSRTATEVLMKRSFKDREGTYLKSLE</sequence>
<evidence type="ECO:0000313" key="2">
    <source>
        <dbReference type="EMBL" id="KAL0185420.1"/>
    </source>
</evidence>
<dbReference type="SUPFAM" id="SSF48340">
    <property type="entry name" value="Interferon-induced guanylate-binding protein 1 (GBP1), C-terminal domain"/>
    <property type="match status" value="1"/>
</dbReference>
<reference evidence="2 3" key="1">
    <citation type="submission" date="2024-05" db="EMBL/GenBank/DDBJ databases">
        <title>Genome sequencing and assembly of Indian major carp, Cirrhinus mrigala (Hamilton, 1822).</title>
        <authorList>
            <person name="Mohindra V."/>
            <person name="Chowdhury L.M."/>
            <person name="Lal K."/>
            <person name="Jena J.K."/>
        </authorList>
    </citation>
    <scope>NUCLEOTIDE SEQUENCE [LARGE SCALE GENOMIC DNA]</scope>
    <source>
        <strain evidence="2">CM1030</strain>
        <tissue evidence="2">Blood</tissue>
    </source>
</reference>
<name>A0ABD0QH78_CIRMR</name>
<dbReference type="Gene3D" id="1.20.1000.10">
    <property type="entry name" value="Guanylate-binding protein, C-terminal domain"/>
    <property type="match status" value="1"/>
</dbReference>
<dbReference type="InterPro" id="IPR003191">
    <property type="entry name" value="Guanylate-bd/ATL_C"/>
</dbReference>
<feature type="domain" description="Guanylate-binding protein/Atlastin C-terminal" evidence="1">
    <location>
        <begin position="2"/>
        <end position="83"/>
    </location>
</feature>
<accession>A0ABD0QH78</accession>
<dbReference type="InterPro" id="IPR036543">
    <property type="entry name" value="Guanylate-bd_C_sf"/>
</dbReference>
<dbReference type="AlphaFoldDB" id="A0ABD0QH78"/>
<feature type="non-terminal residue" evidence="2">
    <location>
        <position position="83"/>
    </location>
</feature>
<dbReference type="PANTHER" id="PTHR10751">
    <property type="entry name" value="GUANYLATE BINDING PROTEIN"/>
    <property type="match status" value="1"/>
</dbReference>
<keyword evidence="3" id="KW-1185">Reference proteome</keyword>
<organism evidence="2 3">
    <name type="scientific">Cirrhinus mrigala</name>
    <name type="common">Mrigala</name>
    <dbReference type="NCBI Taxonomy" id="683832"/>
    <lineage>
        <taxon>Eukaryota</taxon>
        <taxon>Metazoa</taxon>
        <taxon>Chordata</taxon>
        <taxon>Craniata</taxon>
        <taxon>Vertebrata</taxon>
        <taxon>Euteleostomi</taxon>
        <taxon>Actinopterygii</taxon>
        <taxon>Neopterygii</taxon>
        <taxon>Teleostei</taxon>
        <taxon>Ostariophysi</taxon>
        <taxon>Cypriniformes</taxon>
        <taxon>Cyprinidae</taxon>
        <taxon>Labeoninae</taxon>
        <taxon>Labeonini</taxon>
        <taxon>Cirrhinus</taxon>
    </lineage>
</organism>
<evidence type="ECO:0000313" key="3">
    <source>
        <dbReference type="Proteomes" id="UP001529510"/>
    </source>
</evidence>
<proteinExistence type="predicted"/>
<evidence type="ECO:0000259" key="1">
    <source>
        <dbReference type="Pfam" id="PF02841"/>
    </source>
</evidence>
<comment type="caution">
    <text evidence="2">The sequence shown here is derived from an EMBL/GenBank/DDBJ whole genome shotgun (WGS) entry which is preliminary data.</text>
</comment>
<gene>
    <name evidence="2" type="ORF">M9458_021117</name>
</gene>
<dbReference type="EMBL" id="JAMKFB020000009">
    <property type="protein sequence ID" value="KAL0185420.1"/>
    <property type="molecule type" value="Genomic_DNA"/>
</dbReference>
<protein>
    <recommendedName>
        <fullName evidence="1">Guanylate-binding protein/Atlastin C-terminal domain-containing protein</fullName>
    </recommendedName>
</protein>
<dbReference type="Pfam" id="PF02841">
    <property type="entry name" value="GBP_C"/>
    <property type="match status" value="1"/>
</dbReference>